<sequence>MIKIHQLTDSTWVEMVDANTKEVVETIDDYKLPNILKGYMLDAHEHSRFEYDPVKKYSVMIMRALISGQDENVQTSPVVIAFTNELIITKSDSRYRIKQETRCNKFDMVFNMLQRINKPYMNKLDQINESVENLQNKRSKNSVNNRHLNEIAILKNDLVYLKTATAANIMSINQLQKSSDNFEIPISFNQRQDQHIDDVAVEYEESKYMFDVLDEIVSQIEDTYSNIINNNLNDVMKVLTVWSLILAIPPIISGFYGMNVNVLPFANSSWSWFFTLVITVVIIYWMIYYLKKHHDL</sequence>
<gene>
    <name evidence="7" type="primary">corA</name>
    <name evidence="7" type="ORF">FF306_01281</name>
</gene>
<dbReference type="InterPro" id="IPR045863">
    <property type="entry name" value="CorA_TM1_TM2"/>
</dbReference>
<dbReference type="InterPro" id="IPR047199">
    <property type="entry name" value="CorA-like"/>
</dbReference>
<dbReference type="EMBL" id="BDDX01000015">
    <property type="protein sequence ID" value="GAT91161.1"/>
    <property type="molecule type" value="Genomic_DNA"/>
</dbReference>
<feature type="transmembrane region" description="Helical" evidence="6">
    <location>
        <begin position="270"/>
        <end position="290"/>
    </location>
</feature>
<organism evidence="7 8">
    <name type="scientific">Apilactobacillus kunkeei</name>
    <dbReference type="NCBI Taxonomy" id="148814"/>
    <lineage>
        <taxon>Bacteria</taxon>
        <taxon>Bacillati</taxon>
        <taxon>Bacillota</taxon>
        <taxon>Bacilli</taxon>
        <taxon>Lactobacillales</taxon>
        <taxon>Lactobacillaceae</taxon>
        <taxon>Apilactobacillus</taxon>
    </lineage>
</organism>
<evidence type="ECO:0000313" key="7">
    <source>
        <dbReference type="EMBL" id="GAT91161.1"/>
    </source>
</evidence>
<feature type="transmembrane region" description="Helical" evidence="6">
    <location>
        <begin position="238"/>
        <end position="258"/>
    </location>
</feature>
<keyword evidence="5 6" id="KW-0472">Membrane</keyword>
<dbReference type="InterPro" id="IPR002523">
    <property type="entry name" value="MgTranspt_CorA/ZnTranspt_ZntB"/>
</dbReference>
<dbReference type="Gene3D" id="1.20.58.340">
    <property type="entry name" value="Magnesium transport protein CorA, transmembrane region"/>
    <property type="match status" value="2"/>
</dbReference>
<proteinExistence type="inferred from homology"/>
<name>A0A0N0CS47_9LACO</name>
<dbReference type="SUPFAM" id="SSF144083">
    <property type="entry name" value="Magnesium transport protein CorA, transmembrane region"/>
    <property type="match status" value="1"/>
</dbReference>
<evidence type="ECO:0000256" key="4">
    <source>
        <dbReference type="ARBA" id="ARBA00022989"/>
    </source>
</evidence>
<dbReference type="PATRIC" id="fig|148814.11.peg.403"/>
<keyword evidence="3 6" id="KW-0812">Transmembrane</keyword>
<comment type="subcellular location">
    <subcellularLocation>
        <location evidence="1">Membrane</location>
        <topology evidence="1">Multi-pass membrane protein</topology>
    </subcellularLocation>
</comment>
<dbReference type="GO" id="GO:0046873">
    <property type="term" value="F:metal ion transmembrane transporter activity"/>
    <property type="evidence" value="ECO:0007669"/>
    <property type="project" value="InterPro"/>
</dbReference>
<protein>
    <submittedName>
        <fullName evidence="7">Magnesium and cobalt transporter</fullName>
    </submittedName>
</protein>
<reference evidence="7 8" key="1">
    <citation type="journal article" date="2016" name="Syst. Appl. Microbiol.">
        <title>Genomic characterization of a fructophilic bee symbiont Lactobacillus kunkeei reveals its niche-specific adaptation.</title>
        <authorList>
            <person name="Maeno S."/>
            <person name="Tanizawa Y."/>
            <person name="Kanesaki Y."/>
            <person name="Kubota E."/>
            <person name="Kumar H."/>
            <person name="Dicks L."/>
            <person name="Salminen S."/>
            <person name="Nakagawa J."/>
            <person name="Arita M."/>
            <person name="Endo A."/>
        </authorList>
    </citation>
    <scope>NUCLEOTIDE SEQUENCE [LARGE SCALE GENOMIC DNA]</scope>
    <source>
        <strain evidence="7 8">FF30-6</strain>
    </source>
</reference>
<dbReference type="Proteomes" id="UP000186588">
    <property type="component" value="Unassembled WGS sequence"/>
</dbReference>
<evidence type="ECO:0000256" key="6">
    <source>
        <dbReference type="SAM" id="Phobius"/>
    </source>
</evidence>
<evidence type="ECO:0000256" key="3">
    <source>
        <dbReference type="ARBA" id="ARBA00022692"/>
    </source>
</evidence>
<dbReference type="PANTHER" id="PTHR47891:SF1">
    <property type="entry name" value="CORA-MAGNESIUM AND COBALT TRANSPORTER"/>
    <property type="match status" value="1"/>
</dbReference>
<dbReference type="PANTHER" id="PTHR47891">
    <property type="entry name" value="TRANSPORTER-RELATED"/>
    <property type="match status" value="1"/>
</dbReference>
<dbReference type="CDD" id="cd12827">
    <property type="entry name" value="EcCorA_ZntB-like_u2"/>
    <property type="match status" value="1"/>
</dbReference>
<dbReference type="RefSeq" id="WP_053792538.1">
    <property type="nucleotide sequence ID" value="NZ_BDDX01000015.1"/>
</dbReference>
<evidence type="ECO:0000313" key="8">
    <source>
        <dbReference type="Proteomes" id="UP000186588"/>
    </source>
</evidence>
<accession>A0A0N0CS47</accession>
<evidence type="ECO:0000256" key="1">
    <source>
        <dbReference type="ARBA" id="ARBA00004141"/>
    </source>
</evidence>
<dbReference type="InterPro" id="IPR045861">
    <property type="entry name" value="CorA_cytoplasmic_dom"/>
</dbReference>
<dbReference type="Pfam" id="PF01544">
    <property type="entry name" value="CorA"/>
    <property type="match status" value="1"/>
</dbReference>
<evidence type="ECO:0000256" key="5">
    <source>
        <dbReference type="ARBA" id="ARBA00023136"/>
    </source>
</evidence>
<dbReference type="SUPFAM" id="SSF143865">
    <property type="entry name" value="CorA soluble domain-like"/>
    <property type="match status" value="1"/>
</dbReference>
<dbReference type="AlphaFoldDB" id="A0A0N0CS47"/>
<dbReference type="GO" id="GO:0016020">
    <property type="term" value="C:membrane"/>
    <property type="evidence" value="ECO:0007669"/>
    <property type="project" value="UniProtKB-SubCell"/>
</dbReference>
<comment type="caution">
    <text evidence="7">The sequence shown here is derived from an EMBL/GenBank/DDBJ whole genome shotgun (WGS) entry which is preliminary data.</text>
</comment>
<comment type="similarity">
    <text evidence="2">Belongs to the CorA metal ion transporter (MIT) (TC 1.A.35) family.</text>
</comment>
<keyword evidence="4 6" id="KW-1133">Transmembrane helix</keyword>
<evidence type="ECO:0000256" key="2">
    <source>
        <dbReference type="ARBA" id="ARBA00009765"/>
    </source>
</evidence>
<dbReference type="Gene3D" id="3.30.460.20">
    <property type="entry name" value="CorA soluble domain-like"/>
    <property type="match status" value="1"/>
</dbReference>